<protein>
    <recommendedName>
        <fullName evidence="4">Lipoprotein</fullName>
    </recommendedName>
</protein>
<organism evidence="2 3">
    <name type="scientific">Candidatus Mediterraneibacter stercoravium</name>
    <dbReference type="NCBI Taxonomy" id="2838685"/>
    <lineage>
        <taxon>Bacteria</taxon>
        <taxon>Bacillati</taxon>
        <taxon>Bacillota</taxon>
        <taxon>Clostridia</taxon>
        <taxon>Lachnospirales</taxon>
        <taxon>Lachnospiraceae</taxon>
        <taxon>Mediterraneibacter</taxon>
    </lineage>
</organism>
<evidence type="ECO:0000256" key="1">
    <source>
        <dbReference type="SAM" id="SignalP"/>
    </source>
</evidence>
<dbReference type="Proteomes" id="UP000824116">
    <property type="component" value="Unassembled WGS sequence"/>
</dbReference>
<feature type="chain" id="PRO_5039285524" description="Lipoprotein" evidence="1">
    <location>
        <begin position="27"/>
        <end position="397"/>
    </location>
</feature>
<keyword evidence="1" id="KW-0732">Signal</keyword>
<evidence type="ECO:0000313" key="2">
    <source>
        <dbReference type="EMBL" id="HIZ73850.1"/>
    </source>
</evidence>
<gene>
    <name evidence="2" type="ORF">H9723_01205</name>
</gene>
<dbReference type="AlphaFoldDB" id="A0A9D2JZW1"/>
<reference evidence="2" key="1">
    <citation type="journal article" date="2021" name="PeerJ">
        <title>Extensive microbial diversity within the chicken gut microbiome revealed by metagenomics and culture.</title>
        <authorList>
            <person name="Gilroy R."/>
            <person name="Ravi A."/>
            <person name="Getino M."/>
            <person name="Pursley I."/>
            <person name="Horton D.L."/>
            <person name="Alikhan N.F."/>
            <person name="Baker D."/>
            <person name="Gharbi K."/>
            <person name="Hall N."/>
            <person name="Watson M."/>
            <person name="Adriaenssens E.M."/>
            <person name="Foster-Nyarko E."/>
            <person name="Jarju S."/>
            <person name="Secka A."/>
            <person name="Antonio M."/>
            <person name="Oren A."/>
            <person name="Chaudhuri R.R."/>
            <person name="La Ragione R."/>
            <person name="Hildebrand F."/>
            <person name="Pallen M.J."/>
        </authorList>
    </citation>
    <scope>NUCLEOTIDE SEQUENCE</scope>
    <source>
        <strain evidence="2">CHK196-3914</strain>
    </source>
</reference>
<name>A0A9D2JZW1_9FIRM</name>
<comment type="caution">
    <text evidence="2">The sequence shown here is derived from an EMBL/GenBank/DDBJ whole genome shotgun (WGS) entry which is preliminary data.</text>
</comment>
<evidence type="ECO:0008006" key="4">
    <source>
        <dbReference type="Google" id="ProtNLM"/>
    </source>
</evidence>
<dbReference type="InterPro" id="IPR045714">
    <property type="entry name" value="DUF6070"/>
</dbReference>
<sequence length="397" mass="45266">MCKYRRLGKYAAMALAVCLLCGCSVSREEEKDMSIVKGDEEKGYDLPVDSEEREEAEADCGKMLEKVLSADPEIARSGTVLAGEKAVGITENMAESGDPIAGFDIYYNMKNYEKMDRFLQDCGQGREGCITEYELSEDGGIVRKKFIFDGTDMYLLAASASWKDDAAVLGEITYTRIREWTYTRKGWFFYELCAPEYPEVTEPIYSRAMLRVLPCDEEYAETARKWLKSIGYNGNNLLCSDWDAEHMEDLDYNGLFEYLYELEYGRTPDTSRYADGIPGEEFEKLMTRYLPVEAEQVREYASYDAERNTYDWIRLGVGNRTLGVLVSCLPEVVDMQDNGDGTVTLTLDAVCESTGDDAFLTHKLTVRFEGDDDIKFLSNTVEQKELLPEYVYRIQKK</sequence>
<proteinExistence type="predicted"/>
<dbReference type="EMBL" id="DXAY01000027">
    <property type="protein sequence ID" value="HIZ73850.1"/>
    <property type="molecule type" value="Genomic_DNA"/>
</dbReference>
<feature type="signal peptide" evidence="1">
    <location>
        <begin position="1"/>
        <end position="26"/>
    </location>
</feature>
<dbReference type="Pfam" id="PF19546">
    <property type="entry name" value="DUF6070"/>
    <property type="match status" value="1"/>
</dbReference>
<dbReference type="PROSITE" id="PS51257">
    <property type="entry name" value="PROKAR_LIPOPROTEIN"/>
    <property type="match status" value="1"/>
</dbReference>
<accession>A0A9D2JZW1</accession>
<evidence type="ECO:0000313" key="3">
    <source>
        <dbReference type="Proteomes" id="UP000824116"/>
    </source>
</evidence>
<reference evidence="2" key="2">
    <citation type="submission" date="2021-04" db="EMBL/GenBank/DDBJ databases">
        <authorList>
            <person name="Gilroy R."/>
        </authorList>
    </citation>
    <scope>NUCLEOTIDE SEQUENCE</scope>
    <source>
        <strain evidence="2">CHK196-3914</strain>
    </source>
</reference>